<reference evidence="1 2" key="1">
    <citation type="journal article" date="2016" name="Front. Microbiol.">
        <title>Genomic Resource of Rice Seed Associated Bacteria.</title>
        <authorList>
            <person name="Midha S."/>
            <person name="Bansal K."/>
            <person name="Sharma S."/>
            <person name="Kumar N."/>
            <person name="Patil P.P."/>
            <person name="Chaudhry V."/>
            <person name="Patil P.B."/>
        </authorList>
    </citation>
    <scope>NUCLEOTIDE SEQUENCE [LARGE SCALE GENOMIC DNA]</scope>
    <source>
        <strain evidence="1 2">NS355</strain>
    </source>
</reference>
<dbReference type="PATRIC" id="fig|172044.3.peg.2175"/>
<dbReference type="OrthoDB" id="1349918at2"/>
<dbReference type="RefSeq" id="WP_058745757.1">
    <property type="nucleotide sequence ID" value="NZ_LDTF01000056.1"/>
</dbReference>
<evidence type="ECO:0000313" key="2">
    <source>
        <dbReference type="Proteomes" id="UP000073923"/>
    </source>
</evidence>
<dbReference type="EMBL" id="LDTF01000056">
    <property type="protein sequence ID" value="KTT97717.1"/>
    <property type="molecule type" value="Genomic_DNA"/>
</dbReference>
<comment type="caution">
    <text evidence="1">The sequence shown here is derived from an EMBL/GenBank/DDBJ whole genome shotgun (WGS) entry which is preliminary data.</text>
</comment>
<gene>
    <name evidence="1" type="ORF">NS355_10995</name>
</gene>
<organism evidence="1 2">
    <name type="scientific">Sphingomonas yabuuchiae</name>
    <dbReference type="NCBI Taxonomy" id="172044"/>
    <lineage>
        <taxon>Bacteria</taxon>
        <taxon>Pseudomonadati</taxon>
        <taxon>Pseudomonadota</taxon>
        <taxon>Alphaproteobacteria</taxon>
        <taxon>Sphingomonadales</taxon>
        <taxon>Sphingomonadaceae</taxon>
        <taxon>Sphingomonas</taxon>
    </lineage>
</organism>
<proteinExistence type="predicted"/>
<dbReference type="Proteomes" id="UP000073923">
    <property type="component" value="Unassembled WGS sequence"/>
</dbReference>
<name>A0A147IQS8_9SPHN</name>
<accession>A0A147IQS8</accession>
<protein>
    <submittedName>
        <fullName evidence="1">Uncharacterized protein</fullName>
    </submittedName>
</protein>
<sequence length="158" mass="18132">MYSELIALLSGRSLDDEAVREKAGALEMALREPEKWMLDFDPETIRQLTVEMAIIDYVLIGDKIDELHELISDEFSEPLKPFPYREDNEKVLVADYFAWLDKELQAGTTAWELLSWDNDLDDNLHVVIVHRSDTDRIIALADSMGLRVSRAIDAVRLP</sequence>
<dbReference type="AlphaFoldDB" id="A0A147IQS8"/>
<evidence type="ECO:0000313" key="1">
    <source>
        <dbReference type="EMBL" id="KTT97717.1"/>
    </source>
</evidence>